<evidence type="ECO:0000313" key="2">
    <source>
        <dbReference type="EMBL" id="GHC09670.1"/>
    </source>
</evidence>
<reference evidence="2" key="2">
    <citation type="submission" date="2020-09" db="EMBL/GenBank/DDBJ databases">
        <authorList>
            <person name="Sun Q."/>
            <person name="Kim S."/>
        </authorList>
    </citation>
    <scope>NUCLEOTIDE SEQUENCE</scope>
    <source>
        <strain evidence="2">KCTC 12870</strain>
    </source>
</reference>
<evidence type="ECO:0008006" key="4">
    <source>
        <dbReference type="Google" id="ProtNLM"/>
    </source>
</evidence>
<dbReference type="AlphaFoldDB" id="A0A8J3DCJ4"/>
<name>A0A8J3DCJ4_9BACT</name>
<sequence length="108" mass="11159">MMIAWAVNRGILARQQHQASVAALAFVQAQQQIATAPATRDKVALPVAVTLTSPHDGRALLNAHAVWKLAAAGFVLVAIAAFAVDAQVQVKPSATVAGSPGERVDARA</sequence>
<dbReference type="EMBL" id="BMXG01000022">
    <property type="protein sequence ID" value="GHC09670.1"/>
    <property type="molecule type" value="Genomic_DNA"/>
</dbReference>
<proteinExistence type="predicted"/>
<accession>A0A8J3DCJ4</accession>
<evidence type="ECO:0000313" key="3">
    <source>
        <dbReference type="Proteomes" id="UP000642829"/>
    </source>
</evidence>
<gene>
    <name evidence="2" type="ORF">GCM10007047_28690</name>
</gene>
<keyword evidence="1" id="KW-0812">Transmembrane</keyword>
<feature type="transmembrane region" description="Helical" evidence="1">
    <location>
        <begin position="65"/>
        <end position="84"/>
    </location>
</feature>
<dbReference type="Proteomes" id="UP000642829">
    <property type="component" value="Unassembled WGS sequence"/>
</dbReference>
<keyword evidence="1" id="KW-0472">Membrane</keyword>
<keyword evidence="1" id="KW-1133">Transmembrane helix</keyword>
<reference evidence="2" key="1">
    <citation type="journal article" date="2014" name="Int. J. Syst. Evol. Microbiol.">
        <title>Complete genome sequence of Corynebacterium casei LMG S-19264T (=DSM 44701T), isolated from a smear-ripened cheese.</title>
        <authorList>
            <consortium name="US DOE Joint Genome Institute (JGI-PGF)"/>
            <person name="Walter F."/>
            <person name="Albersmeier A."/>
            <person name="Kalinowski J."/>
            <person name="Ruckert C."/>
        </authorList>
    </citation>
    <scope>NUCLEOTIDE SEQUENCE</scope>
    <source>
        <strain evidence="2">KCTC 12870</strain>
    </source>
</reference>
<comment type="caution">
    <text evidence="2">The sequence shown here is derived from an EMBL/GenBank/DDBJ whole genome shotgun (WGS) entry which is preliminary data.</text>
</comment>
<protein>
    <recommendedName>
        <fullName evidence="4">Transmembrane protein</fullName>
    </recommendedName>
</protein>
<keyword evidence="3" id="KW-1185">Reference proteome</keyword>
<evidence type="ECO:0000256" key="1">
    <source>
        <dbReference type="SAM" id="Phobius"/>
    </source>
</evidence>
<organism evidence="2 3">
    <name type="scientific">Cerasicoccus arenae</name>
    <dbReference type="NCBI Taxonomy" id="424488"/>
    <lineage>
        <taxon>Bacteria</taxon>
        <taxon>Pseudomonadati</taxon>
        <taxon>Verrucomicrobiota</taxon>
        <taxon>Opitutia</taxon>
        <taxon>Puniceicoccales</taxon>
        <taxon>Cerasicoccaceae</taxon>
        <taxon>Cerasicoccus</taxon>
    </lineage>
</organism>